<organism evidence="2 3">
    <name type="scientific">Methyloceanibacter stevinii</name>
    <dbReference type="NCBI Taxonomy" id="1774970"/>
    <lineage>
        <taxon>Bacteria</taxon>
        <taxon>Pseudomonadati</taxon>
        <taxon>Pseudomonadota</taxon>
        <taxon>Alphaproteobacteria</taxon>
        <taxon>Hyphomicrobiales</taxon>
        <taxon>Hyphomicrobiaceae</taxon>
        <taxon>Methyloceanibacter</taxon>
    </lineage>
</organism>
<sequence>MRLRPMFLAFLTGVLVCGVPLGAASAQTTSAKKTPPAQSDPNKPATRVAGSYGNWTLLCGKEGDPKTAEERCSLVLPLIEKKTQKLIFRVILVYGPKGRLVLRVDGPTGVALQRGVQLATDSEKVYTMPYQTCLPMGCKALYLVPDEMKQDLLKSKKGTIVVYALNGKQIQTVAEFDGLALGLEALDKKRTAIVNNN</sequence>
<feature type="chain" id="PRO_5009138488" description="Invasion associated locus B family protein" evidence="1">
    <location>
        <begin position="27"/>
        <end position="197"/>
    </location>
</feature>
<comment type="caution">
    <text evidence="2">The sequence shown here is derived from an EMBL/GenBank/DDBJ whole genome shotgun (WGS) entry which is preliminary data.</text>
</comment>
<evidence type="ECO:0008006" key="4">
    <source>
        <dbReference type="Google" id="ProtNLM"/>
    </source>
</evidence>
<dbReference type="Pfam" id="PF06776">
    <property type="entry name" value="IalB"/>
    <property type="match status" value="1"/>
</dbReference>
<accession>A0A1E3VPU5</accession>
<dbReference type="InterPro" id="IPR010642">
    <property type="entry name" value="Invasion_prot_B"/>
</dbReference>
<keyword evidence="1" id="KW-0732">Signal</keyword>
<dbReference type="EMBL" id="LPWE01000010">
    <property type="protein sequence ID" value="ODR95543.1"/>
    <property type="molecule type" value="Genomic_DNA"/>
</dbReference>
<evidence type="ECO:0000313" key="3">
    <source>
        <dbReference type="Proteomes" id="UP000094172"/>
    </source>
</evidence>
<dbReference type="Proteomes" id="UP000094172">
    <property type="component" value="Unassembled WGS sequence"/>
</dbReference>
<keyword evidence="3" id="KW-1185">Reference proteome</keyword>
<dbReference type="STRING" id="1774970.AUC70_01070"/>
<evidence type="ECO:0000256" key="1">
    <source>
        <dbReference type="SAM" id="SignalP"/>
    </source>
</evidence>
<name>A0A1E3VPU5_9HYPH</name>
<dbReference type="InterPro" id="IPR038696">
    <property type="entry name" value="IalB_sf"/>
</dbReference>
<protein>
    <recommendedName>
        <fullName evidence="4">Invasion associated locus B family protein</fullName>
    </recommendedName>
</protein>
<dbReference type="Gene3D" id="2.60.40.1880">
    <property type="entry name" value="Invasion associated locus B (IalB) protein"/>
    <property type="match status" value="1"/>
</dbReference>
<evidence type="ECO:0000313" key="2">
    <source>
        <dbReference type="EMBL" id="ODR95543.1"/>
    </source>
</evidence>
<feature type="signal peptide" evidence="1">
    <location>
        <begin position="1"/>
        <end position="26"/>
    </location>
</feature>
<proteinExistence type="predicted"/>
<reference evidence="2 3" key="1">
    <citation type="journal article" date="2016" name="Environ. Microbiol.">
        <title>New Methyloceanibacter diversity from North Sea sediments includes methanotroph containing solely the soluble methane monooxygenase.</title>
        <authorList>
            <person name="Vekeman B."/>
            <person name="Kerckhof F.M."/>
            <person name="Cremers G."/>
            <person name="de Vos P."/>
            <person name="Vandamme P."/>
            <person name="Boon N."/>
            <person name="Op den Camp H.J."/>
            <person name="Heylen K."/>
        </authorList>
    </citation>
    <scope>NUCLEOTIDE SEQUENCE [LARGE SCALE GENOMIC DNA]</scope>
    <source>
        <strain evidence="2 3">R-67176</strain>
    </source>
</reference>
<gene>
    <name evidence="2" type="ORF">AUC70_01070</name>
</gene>
<dbReference type="RefSeq" id="WP_069443759.1">
    <property type="nucleotide sequence ID" value="NZ_LPWE01000010.1"/>
</dbReference>
<dbReference type="AlphaFoldDB" id="A0A1E3VPU5"/>